<gene>
    <name evidence="1" type="ORF">SAMN05216544_2248</name>
</gene>
<organism evidence="1 2">
    <name type="scientific">Lachnospira pectinoschiza</name>
    <dbReference type="NCBI Taxonomy" id="28052"/>
    <lineage>
        <taxon>Bacteria</taxon>
        <taxon>Bacillati</taxon>
        <taxon>Bacillota</taxon>
        <taxon>Clostridia</taxon>
        <taxon>Lachnospirales</taxon>
        <taxon>Lachnospiraceae</taxon>
        <taxon>Lachnospira</taxon>
    </lineage>
</organism>
<dbReference type="AlphaFoldDB" id="A0A1G9ZTM1"/>
<keyword evidence="2" id="KW-1185">Reference proteome</keyword>
<dbReference type="Pfam" id="PF18907">
    <property type="entry name" value="DUF5662"/>
    <property type="match status" value="1"/>
</dbReference>
<sequence length="187" mass="22517">MTFIQFWKNFYGHLHTVNAHRRLVRKEMFKLGMYYQGLTHDLSKYSPVEFIPGVIYFQGNRSPNNAQREKEGVSSAWLHHKGRNRHHYEYWIDYSTKKTGDINLEGMPMPKKYIIEMFCDRIAASKIYNKDKYTDSDALNYYLQGRGHYLMHPDTEALLYRLLKMLSEKGEDYTYAYIRRKILHRKK</sequence>
<dbReference type="EMBL" id="FNHZ01000009">
    <property type="protein sequence ID" value="SDN24618.1"/>
    <property type="molecule type" value="Genomic_DNA"/>
</dbReference>
<evidence type="ECO:0000313" key="2">
    <source>
        <dbReference type="Proteomes" id="UP000187651"/>
    </source>
</evidence>
<protein>
    <recommendedName>
        <fullName evidence="3">Catalase</fullName>
    </recommendedName>
</protein>
<proteinExistence type="predicted"/>
<dbReference type="OrthoDB" id="9784470at2"/>
<evidence type="ECO:0008006" key="3">
    <source>
        <dbReference type="Google" id="ProtNLM"/>
    </source>
</evidence>
<dbReference type="InterPro" id="IPR043721">
    <property type="entry name" value="DUF5662"/>
</dbReference>
<evidence type="ECO:0000313" key="1">
    <source>
        <dbReference type="EMBL" id="SDN24618.1"/>
    </source>
</evidence>
<dbReference type="RefSeq" id="WP_074522213.1">
    <property type="nucleotide sequence ID" value="NZ_FNHZ01000009.1"/>
</dbReference>
<name>A0A1G9ZTM1_9FIRM</name>
<accession>A0A1G9ZTM1</accession>
<reference evidence="2" key="1">
    <citation type="submission" date="2016-10" db="EMBL/GenBank/DDBJ databases">
        <authorList>
            <person name="Varghese N."/>
            <person name="Submissions S."/>
        </authorList>
    </citation>
    <scope>NUCLEOTIDE SEQUENCE [LARGE SCALE GENOMIC DNA]</scope>
    <source>
        <strain evidence="2">M83</strain>
    </source>
</reference>
<dbReference type="Proteomes" id="UP000187651">
    <property type="component" value="Unassembled WGS sequence"/>
</dbReference>